<comment type="catalytic activity">
    <reaction evidence="14">
        <text>(3R)-hydroxydodecanoyl-[ACP] = (2E)-dodecenoyl-[ACP] + H2O</text>
        <dbReference type="Rhea" id="RHEA:41876"/>
        <dbReference type="Rhea" id="RHEA-COMP:9642"/>
        <dbReference type="Rhea" id="RHEA-COMP:9643"/>
        <dbReference type="ChEBI" id="CHEBI:15377"/>
        <dbReference type="ChEBI" id="CHEBI:78470"/>
        <dbReference type="ChEBI" id="CHEBI:78472"/>
    </reaction>
    <physiologicalReaction direction="left-to-right" evidence="14">
        <dbReference type="Rhea" id="RHEA:41877"/>
    </physiologicalReaction>
</comment>
<evidence type="ECO:0000256" key="28">
    <source>
        <dbReference type="ARBA" id="ARBA00047500"/>
    </source>
</evidence>
<dbReference type="InterPro" id="IPR057326">
    <property type="entry name" value="KR_dom"/>
</dbReference>
<comment type="catalytic activity">
    <reaction evidence="51">
        <text>(2E)-decenoyl-[ACP] + NADPH + H(+) = decanoyl-[ACP] + NADP(+)</text>
        <dbReference type="Rhea" id="RHEA:41864"/>
        <dbReference type="Rhea" id="RHEA-COMP:9639"/>
        <dbReference type="Rhea" id="RHEA-COMP:9640"/>
        <dbReference type="ChEBI" id="CHEBI:15378"/>
        <dbReference type="ChEBI" id="CHEBI:57783"/>
        <dbReference type="ChEBI" id="CHEBI:58349"/>
        <dbReference type="ChEBI" id="CHEBI:78467"/>
        <dbReference type="ChEBI" id="CHEBI:78468"/>
    </reaction>
    <physiologicalReaction direction="left-to-right" evidence="51">
        <dbReference type="Rhea" id="RHEA:41865"/>
    </physiologicalReaction>
</comment>
<evidence type="ECO:0000256" key="5">
    <source>
        <dbReference type="ARBA" id="ARBA00022553"/>
    </source>
</evidence>
<dbReference type="SUPFAM" id="SSF50129">
    <property type="entry name" value="GroES-like"/>
    <property type="match status" value="1"/>
</dbReference>
<evidence type="ECO:0000256" key="8">
    <source>
        <dbReference type="ARBA" id="ARBA00022898"/>
    </source>
</evidence>
<evidence type="ECO:0000259" key="55">
    <source>
        <dbReference type="PROSITE" id="PS52004"/>
    </source>
</evidence>
<comment type="catalytic activity">
    <reaction evidence="13">
        <text>(3R)-hydroxyoctanoyl-[ACP] = (2E)-octenoyl-[ACP] + H2O</text>
        <dbReference type="Rhea" id="RHEA:41844"/>
        <dbReference type="Rhea" id="RHEA-COMP:9634"/>
        <dbReference type="Rhea" id="RHEA-COMP:9635"/>
        <dbReference type="ChEBI" id="CHEBI:15377"/>
        <dbReference type="ChEBI" id="CHEBI:78461"/>
        <dbReference type="ChEBI" id="CHEBI:78462"/>
    </reaction>
    <physiologicalReaction direction="left-to-right" evidence="13">
        <dbReference type="Rhea" id="RHEA:41845"/>
    </physiologicalReaction>
</comment>
<comment type="catalytic activity">
    <reaction evidence="36">
        <text>tetradecanoyl-[ACP] + H2O = tetradecanoate + holo-[ACP] + H(+)</text>
        <dbReference type="Rhea" id="RHEA:30123"/>
        <dbReference type="Rhea" id="RHEA-COMP:9648"/>
        <dbReference type="Rhea" id="RHEA-COMP:9685"/>
        <dbReference type="ChEBI" id="CHEBI:15377"/>
        <dbReference type="ChEBI" id="CHEBI:15378"/>
        <dbReference type="ChEBI" id="CHEBI:30807"/>
        <dbReference type="ChEBI" id="CHEBI:64479"/>
        <dbReference type="ChEBI" id="CHEBI:78477"/>
        <dbReference type="EC" id="3.1.2.14"/>
    </reaction>
    <physiologicalReaction direction="left-to-right" evidence="36">
        <dbReference type="Rhea" id="RHEA:30124"/>
    </physiologicalReaction>
</comment>
<comment type="catalytic activity">
    <reaction evidence="33">
        <text>acetyl-[ACP] + malonyl-[ACP] + H(+) = 3-oxobutanoyl-[ACP] + holo-[ACP] + CO2</text>
        <dbReference type="Rhea" id="RHEA:41800"/>
        <dbReference type="Rhea" id="RHEA-COMP:9621"/>
        <dbReference type="Rhea" id="RHEA-COMP:9623"/>
        <dbReference type="Rhea" id="RHEA-COMP:9625"/>
        <dbReference type="Rhea" id="RHEA-COMP:9685"/>
        <dbReference type="ChEBI" id="CHEBI:15378"/>
        <dbReference type="ChEBI" id="CHEBI:16526"/>
        <dbReference type="ChEBI" id="CHEBI:64479"/>
        <dbReference type="ChEBI" id="CHEBI:78446"/>
        <dbReference type="ChEBI" id="CHEBI:78449"/>
        <dbReference type="ChEBI" id="CHEBI:78450"/>
    </reaction>
    <physiologicalReaction direction="left-to-right" evidence="33">
        <dbReference type="Rhea" id="RHEA:41801"/>
    </physiologicalReaction>
</comment>
<evidence type="ECO:0000313" key="58">
    <source>
        <dbReference type="Proteomes" id="UP000199503"/>
    </source>
</evidence>
<dbReference type="InterPro" id="IPR015083">
    <property type="entry name" value="NorB/c/GfsB-D-like_docking"/>
</dbReference>
<dbReference type="InterPro" id="IPR020843">
    <property type="entry name" value="ER"/>
</dbReference>
<protein>
    <submittedName>
        <fullName evidence="57">Polyketide synthase 12</fullName>
    </submittedName>
</protein>
<dbReference type="Pfam" id="PF08659">
    <property type="entry name" value="KR"/>
    <property type="match status" value="1"/>
</dbReference>
<dbReference type="SMART" id="SM00825">
    <property type="entry name" value="PKS_KS"/>
    <property type="match status" value="1"/>
</dbReference>
<dbReference type="Gene3D" id="3.40.366.10">
    <property type="entry name" value="Malonyl-Coenzyme A Acyl Carrier Protein, domain 2"/>
    <property type="match status" value="1"/>
</dbReference>
<dbReference type="SMART" id="SM01294">
    <property type="entry name" value="PKS_PP_betabranch"/>
    <property type="match status" value="1"/>
</dbReference>
<evidence type="ECO:0000256" key="29">
    <source>
        <dbReference type="ARBA" id="ARBA00047578"/>
    </source>
</evidence>
<comment type="catalytic activity">
    <reaction evidence="50">
        <text>butanoyl-[ACP] + malonyl-[ACP] + H(+) = 3-oxohexanoyl-[ACP] + holo-[ACP] + CO2</text>
        <dbReference type="Rhea" id="RHEA:41820"/>
        <dbReference type="Rhea" id="RHEA-COMP:9623"/>
        <dbReference type="Rhea" id="RHEA-COMP:9628"/>
        <dbReference type="Rhea" id="RHEA-COMP:9629"/>
        <dbReference type="Rhea" id="RHEA-COMP:9685"/>
        <dbReference type="ChEBI" id="CHEBI:15378"/>
        <dbReference type="ChEBI" id="CHEBI:16526"/>
        <dbReference type="ChEBI" id="CHEBI:64479"/>
        <dbReference type="ChEBI" id="CHEBI:78449"/>
        <dbReference type="ChEBI" id="CHEBI:78454"/>
        <dbReference type="ChEBI" id="CHEBI:78456"/>
    </reaction>
    <physiologicalReaction direction="left-to-right" evidence="50">
        <dbReference type="Rhea" id="RHEA:41821"/>
    </physiologicalReaction>
</comment>
<accession>A0A1H9X6L5</accession>
<dbReference type="Pfam" id="PF13602">
    <property type="entry name" value="ADH_zinc_N_2"/>
    <property type="match status" value="1"/>
</dbReference>
<dbReference type="SMART" id="SM00829">
    <property type="entry name" value="PKS_ER"/>
    <property type="match status" value="1"/>
</dbReference>
<evidence type="ECO:0000256" key="7">
    <source>
        <dbReference type="ARBA" id="ARBA00022799"/>
    </source>
</evidence>
<dbReference type="InterPro" id="IPR036736">
    <property type="entry name" value="ACP-like_sf"/>
</dbReference>
<evidence type="ECO:0000256" key="46">
    <source>
        <dbReference type="ARBA" id="ARBA00049171"/>
    </source>
</evidence>
<dbReference type="Pfam" id="PF08990">
    <property type="entry name" value="Docking"/>
    <property type="match status" value="1"/>
</dbReference>
<evidence type="ECO:0000256" key="16">
    <source>
        <dbReference type="ARBA" id="ARBA00023388"/>
    </source>
</evidence>
<evidence type="ECO:0000256" key="43">
    <source>
        <dbReference type="ARBA" id="ARBA00048935"/>
    </source>
</evidence>
<dbReference type="InterPro" id="IPR020806">
    <property type="entry name" value="PKS_PP-bd"/>
</dbReference>
<dbReference type="Pfam" id="PF16197">
    <property type="entry name" value="KAsynt_C_assoc"/>
    <property type="match status" value="1"/>
</dbReference>
<dbReference type="InterPro" id="IPR055123">
    <property type="entry name" value="SpnB-like_Rossmann"/>
</dbReference>
<evidence type="ECO:0000256" key="33">
    <source>
        <dbReference type="ARBA" id="ARBA00047961"/>
    </source>
</evidence>
<dbReference type="Pfam" id="PF02801">
    <property type="entry name" value="Ketoacyl-synt_C"/>
    <property type="match status" value="1"/>
</dbReference>
<evidence type="ECO:0000256" key="47">
    <source>
        <dbReference type="ARBA" id="ARBA00049263"/>
    </source>
</evidence>
<dbReference type="InterPro" id="IPR009081">
    <property type="entry name" value="PP-bd_ACP"/>
</dbReference>
<dbReference type="STRING" id="65499.SAMN04488000_12845"/>
<dbReference type="SUPFAM" id="SSF53474">
    <property type="entry name" value="alpha/beta-Hydrolases"/>
    <property type="match status" value="1"/>
</dbReference>
<comment type="catalytic activity">
    <reaction evidence="32">
        <text>3-oxobutanoyl-[ACP] + NADPH + H(+) = (3R)-hydroxybutanoyl-[ACP] + NADP(+)</text>
        <dbReference type="Rhea" id="RHEA:41804"/>
        <dbReference type="Rhea" id="RHEA-COMP:9625"/>
        <dbReference type="Rhea" id="RHEA-COMP:9626"/>
        <dbReference type="ChEBI" id="CHEBI:15378"/>
        <dbReference type="ChEBI" id="CHEBI:57783"/>
        <dbReference type="ChEBI" id="CHEBI:58349"/>
        <dbReference type="ChEBI" id="CHEBI:78450"/>
        <dbReference type="ChEBI" id="CHEBI:78451"/>
    </reaction>
    <physiologicalReaction direction="left-to-right" evidence="32">
        <dbReference type="Rhea" id="RHEA:41805"/>
    </physiologicalReaction>
</comment>
<evidence type="ECO:0000256" key="6">
    <source>
        <dbReference type="ARBA" id="ARBA00022679"/>
    </source>
</evidence>
<dbReference type="GO" id="GO:0004315">
    <property type="term" value="F:3-oxoacyl-[acyl-carrier-protein] synthase activity"/>
    <property type="evidence" value="ECO:0007669"/>
    <property type="project" value="UniProtKB-EC"/>
</dbReference>
<dbReference type="InterPro" id="IPR014031">
    <property type="entry name" value="Ketoacyl_synth_C"/>
</dbReference>
<evidence type="ECO:0000256" key="31">
    <source>
        <dbReference type="ARBA" id="ARBA00047897"/>
    </source>
</evidence>
<evidence type="ECO:0000256" key="10">
    <source>
        <dbReference type="ARBA" id="ARBA00023239"/>
    </source>
</evidence>
<evidence type="ECO:0000256" key="41">
    <source>
        <dbReference type="ARBA" id="ARBA00048691"/>
    </source>
</evidence>
<dbReference type="Gene3D" id="1.10.1200.10">
    <property type="entry name" value="ACP-like"/>
    <property type="match status" value="1"/>
</dbReference>
<comment type="catalytic activity">
    <reaction evidence="15">
        <text>(3R)-hydroxyhexanoyl-[ACP] = (2E)-hexenoyl-[ACP] + H2O</text>
        <dbReference type="Rhea" id="RHEA:41828"/>
        <dbReference type="Rhea" id="RHEA-COMP:9630"/>
        <dbReference type="Rhea" id="RHEA-COMP:9631"/>
        <dbReference type="ChEBI" id="CHEBI:15377"/>
        <dbReference type="ChEBI" id="CHEBI:78457"/>
        <dbReference type="ChEBI" id="CHEBI:78458"/>
    </reaction>
    <physiologicalReaction direction="left-to-right" evidence="15">
        <dbReference type="Rhea" id="RHEA:41829"/>
    </physiologicalReaction>
</comment>
<dbReference type="InterPro" id="IPR049900">
    <property type="entry name" value="PKS_mFAS_DH"/>
</dbReference>
<dbReference type="Pfam" id="PF00698">
    <property type="entry name" value="Acyl_transf_1"/>
    <property type="match status" value="1"/>
</dbReference>
<evidence type="ECO:0000256" key="23">
    <source>
        <dbReference type="ARBA" id="ARBA00047300"/>
    </source>
</evidence>
<evidence type="ECO:0000256" key="21">
    <source>
        <dbReference type="ARBA" id="ARBA00023402"/>
    </source>
</evidence>
<comment type="catalytic activity">
    <reaction evidence="41">
        <text>holo-[ACP] + acetyl-CoA = acetyl-[ACP] + CoA</text>
        <dbReference type="Rhea" id="RHEA:41788"/>
        <dbReference type="Rhea" id="RHEA-COMP:9621"/>
        <dbReference type="Rhea" id="RHEA-COMP:9685"/>
        <dbReference type="ChEBI" id="CHEBI:57287"/>
        <dbReference type="ChEBI" id="CHEBI:57288"/>
        <dbReference type="ChEBI" id="CHEBI:64479"/>
        <dbReference type="ChEBI" id="CHEBI:78446"/>
        <dbReference type="EC" id="2.3.1.38"/>
    </reaction>
    <physiologicalReaction direction="left-to-right" evidence="41">
        <dbReference type="Rhea" id="RHEA:41789"/>
    </physiologicalReaction>
</comment>
<comment type="catalytic activity">
    <reaction evidence="52">
        <text>octanoyl-[ACP] + malonyl-[ACP] + H(+) = 3-oxodecanoyl-[ACP] + holo-[ACP] + CO2</text>
        <dbReference type="Rhea" id="RHEA:41852"/>
        <dbReference type="Rhea" id="RHEA-COMP:9623"/>
        <dbReference type="Rhea" id="RHEA-COMP:9636"/>
        <dbReference type="Rhea" id="RHEA-COMP:9637"/>
        <dbReference type="Rhea" id="RHEA-COMP:9685"/>
        <dbReference type="ChEBI" id="CHEBI:15378"/>
        <dbReference type="ChEBI" id="CHEBI:16526"/>
        <dbReference type="ChEBI" id="CHEBI:64479"/>
        <dbReference type="ChEBI" id="CHEBI:78449"/>
        <dbReference type="ChEBI" id="CHEBI:78463"/>
        <dbReference type="ChEBI" id="CHEBI:78464"/>
    </reaction>
    <physiologicalReaction direction="left-to-right" evidence="52">
        <dbReference type="Rhea" id="RHEA:41853"/>
    </physiologicalReaction>
</comment>
<dbReference type="InterPro" id="IPR001227">
    <property type="entry name" value="Ac_transferase_dom_sf"/>
</dbReference>
<dbReference type="SMART" id="SM00822">
    <property type="entry name" value="PKS_KR"/>
    <property type="match status" value="1"/>
</dbReference>
<dbReference type="InterPro" id="IPR049552">
    <property type="entry name" value="PKS_DH_N"/>
</dbReference>
<comment type="catalytic activity">
    <reaction evidence="39">
        <text>3-oxohexanoyl-[ACP] + NADPH + H(+) = (3R)-hydroxyhexanoyl-[ACP] + NADP(+)</text>
        <dbReference type="Rhea" id="RHEA:41824"/>
        <dbReference type="Rhea" id="RHEA-COMP:9629"/>
        <dbReference type="Rhea" id="RHEA-COMP:9630"/>
        <dbReference type="ChEBI" id="CHEBI:15378"/>
        <dbReference type="ChEBI" id="CHEBI:57783"/>
        <dbReference type="ChEBI" id="CHEBI:58349"/>
        <dbReference type="ChEBI" id="CHEBI:78456"/>
        <dbReference type="ChEBI" id="CHEBI:78457"/>
    </reaction>
    <physiologicalReaction direction="left-to-right" evidence="39">
        <dbReference type="Rhea" id="RHEA:41825"/>
    </physiologicalReaction>
</comment>
<dbReference type="GO" id="GO:0004316">
    <property type="term" value="F:3-oxoacyl-[acyl-carrier-protein] reductase (NADPH) activity"/>
    <property type="evidence" value="ECO:0007669"/>
    <property type="project" value="UniProtKB-EC"/>
</dbReference>
<evidence type="ECO:0000259" key="56">
    <source>
        <dbReference type="PROSITE" id="PS52019"/>
    </source>
</evidence>
<dbReference type="Pfam" id="PF00550">
    <property type="entry name" value="PP-binding"/>
    <property type="match status" value="1"/>
</dbReference>
<evidence type="ECO:0000256" key="1">
    <source>
        <dbReference type="ARBA" id="ARBA00001957"/>
    </source>
</evidence>
<dbReference type="Gene3D" id="3.10.129.110">
    <property type="entry name" value="Polyketide synthase dehydratase"/>
    <property type="match status" value="1"/>
</dbReference>
<evidence type="ECO:0000256" key="45">
    <source>
        <dbReference type="ARBA" id="ARBA00049109"/>
    </source>
</evidence>
<reference evidence="58" key="1">
    <citation type="submission" date="2016-10" db="EMBL/GenBank/DDBJ databases">
        <authorList>
            <person name="Varghese N."/>
            <person name="Submissions S."/>
        </authorList>
    </citation>
    <scope>NUCLEOTIDE SEQUENCE [LARGE SCALE GENOMIC DNA]</scope>
    <source>
        <strain evidence="58">DSM 44437</strain>
    </source>
</reference>
<keyword evidence="11" id="KW-0511">Multifunctional enzyme</keyword>
<keyword evidence="4" id="KW-0596">Phosphopantetheine</keyword>
<evidence type="ECO:0000256" key="40">
    <source>
        <dbReference type="ARBA" id="ARBA00048650"/>
    </source>
</evidence>
<comment type="catalytic activity">
    <reaction evidence="19">
        <text>(3R)-hydroxyoctadecanoyl-[ACP] = (2E)-octadecenoyl-[ACP] + H2O</text>
        <dbReference type="Rhea" id="RHEA:41924"/>
        <dbReference type="Rhea" id="RHEA-COMP:9654"/>
        <dbReference type="Rhea" id="RHEA-COMP:9655"/>
        <dbReference type="ChEBI" id="CHEBI:15377"/>
        <dbReference type="ChEBI" id="CHEBI:78488"/>
        <dbReference type="ChEBI" id="CHEBI:78489"/>
    </reaction>
    <physiologicalReaction direction="left-to-right" evidence="19">
        <dbReference type="Rhea" id="RHEA:41925"/>
    </physiologicalReaction>
</comment>
<dbReference type="PROSITE" id="PS00606">
    <property type="entry name" value="KS3_1"/>
    <property type="match status" value="1"/>
</dbReference>
<dbReference type="InterPro" id="IPR011032">
    <property type="entry name" value="GroES-like_sf"/>
</dbReference>
<dbReference type="GO" id="GO:0141148">
    <property type="term" value="F:enoyl-[acyl-carrier-protein] reductase (NADPH) activity"/>
    <property type="evidence" value="ECO:0007669"/>
    <property type="project" value="UniProtKB-EC"/>
</dbReference>
<comment type="catalytic activity">
    <reaction evidence="23">
        <text>3-oxooctadecanoyl-[ACP] + NADPH + H(+) = (3R)-hydroxyoctadecanoyl-[ACP] + NADP(+)</text>
        <dbReference type="Rhea" id="RHEA:41920"/>
        <dbReference type="Rhea" id="RHEA-COMP:9653"/>
        <dbReference type="Rhea" id="RHEA-COMP:9654"/>
        <dbReference type="ChEBI" id="CHEBI:15378"/>
        <dbReference type="ChEBI" id="CHEBI:57783"/>
        <dbReference type="ChEBI" id="CHEBI:58349"/>
        <dbReference type="ChEBI" id="CHEBI:78487"/>
        <dbReference type="ChEBI" id="CHEBI:78488"/>
    </reaction>
    <physiologicalReaction direction="left-to-right" evidence="23">
        <dbReference type="Rhea" id="RHEA:41921"/>
    </physiologicalReaction>
</comment>
<dbReference type="InterPro" id="IPR032821">
    <property type="entry name" value="PKS_assoc"/>
</dbReference>
<dbReference type="PANTHER" id="PTHR43775:SF51">
    <property type="entry name" value="INACTIVE PHENOLPHTHIOCEROL SYNTHESIS POLYKETIDE SYNTHASE TYPE I PKS1-RELATED"/>
    <property type="match status" value="1"/>
</dbReference>
<comment type="catalytic activity">
    <reaction evidence="26">
        <text>3-oxodecanoyl-[ACP] + NADPH + H(+) = (3R)-hydroxydecanoyl-[ACP] + NADP(+)</text>
        <dbReference type="Rhea" id="RHEA:41856"/>
        <dbReference type="Rhea" id="RHEA-COMP:9637"/>
        <dbReference type="Rhea" id="RHEA-COMP:9638"/>
        <dbReference type="ChEBI" id="CHEBI:15378"/>
        <dbReference type="ChEBI" id="CHEBI:57783"/>
        <dbReference type="ChEBI" id="CHEBI:58349"/>
        <dbReference type="ChEBI" id="CHEBI:78464"/>
        <dbReference type="ChEBI" id="CHEBI:78466"/>
    </reaction>
    <physiologicalReaction direction="left-to-right" evidence="26">
        <dbReference type="Rhea" id="RHEA:41857"/>
    </physiologicalReaction>
</comment>
<dbReference type="GO" id="GO:0004313">
    <property type="term" value="F:[acyl-carrier-protein] S-acetyltransferase activity"/>
    <property type="evidence" value="ECO:0007669"/>
    <property type="project" value="UniProtKB-EC"/>
</dbReference>
<dbReference type="InterPro" id="IPR014030">
    <property type="entry name" value="Ketoacyl_synth_N"/>
</dbReference>
<evidence type="ECO:0000256" key="18">
    <source>
        <dbReference type="ARBA" id="ARBA00023398"/>
    </source>
</evidence>
<dbReference type="Gene3D" id="3.90.180.10">
    <property type="entry name" value="Medium-chain alcohol dehydrogenases, catalytic domain"/>
    <property type="match status" value="1"/>
</dbReference>
<comment type="pathway">
    <text evidence="3">Lipid metabolism.</text>
</comment>
<comment type="catalytic activity">
    <reaction evidence="40">
        <text>a 2,3-saturated acyl-[ACP] + NADP(+) = a (2E)-enoyl-[ACP] + NADPH + H(+)</text>
        <dbReference type="Rhea" id="RHEA:22564"/>
        <dbReference type="Rhea" id="RHEA-COMP:9925"/>
        <dbReference type="Rhea" id="RHEA-COMP:9926"/>
        <dbReference type="ChEBI" id="CHEBI:15378"/>
        <dbReference type="ChEBI" id="CHEBI:57783"/>
        <dbReference type="ChEBI" id="CHEBI:58349"/>
        <dbReference type="ChEBI" id="CHEBI:78784"/>
        <dbReference type="ChEBI" id="CHEBI:78785"/>
        <dbReference type="EC" id="1.3.1.39"/>
    </reaction>
    <physiologicalReaction direction="right-to-left" evidence="40">
        <dbReference type="Rhea" id="RHEA:22566"/>
    </physiologicalReaction>
</comment>
<evidence type="ECO:0000256" key="34">
    <source>
        <dbReference type="ARBA" id="ARBA00048051"/>
    </source>
</evidence>
<evidence type="ECO:0000256" key="25">
    <source>
        <dbReference type="ARBA" id="ARBA00047400"/>
    </source>
</evidence>
<comment type="catalytic activity">
    <reaction evidence="30">
        <text>(2E)-hexadecenoyl-[ACP] + NADPH + H(+) = hexadecanoyl-[ACP] + NADP(+)</text>
        <dbReference type="Rhea" id="RHEA:41912"/>
        <dbReference type="Rhea" id="RHEA-COMP:9651"/>
        <dbReference type="Rhea" id="RHEA-COMP:9652"/>
        <dbReference type="ChEBI" id="CHEBI:15378"/>
        <dbReference type="ChEBI" id="CHEBI:57783"/>
        <dbReference type="ChEBI" id="CHEBI:58349"/>
        <dbReference type="ChEBI" id="CHEBI:78481"/>
        <dbReference type="ChEBI" id="CHEBI:78483"/>
    </reaction>
    <physiologicalReaction direction="left-to-right" evidence="30">
        <dbReference type="Rhea" id="RHEA:41913"/>
    </physiologicalReaction>
</comment>
<comment type="catalytic activity">
    <reaction evidence="21">
        <text>(3R)-hydroxybutanoyl-[ACP] = (2E)-butenoyl-[ACP] + H2O</text>
        <dbReference type="Rhea" id="RHEA:41808"/>
        <dbReference type="Rhea" id="RHEA-COMP:9626"/>
        <dbReference type="Rhea" id="RHEA-COMP:9627"/>
        <dbReference type="ChEBI" id="CHEBI:15377"/>
        <dbReference type="ChEBI" id="CHEBI:78451"/>
        <dbReference type="ChEBI" id="CHEBI:78453"/>
    </reaction>
    <physiologicalReaction direction="left-to-right" evidence="21">
        <dbReference type="Rhea" id="RHEA:41809"/>
    </physiologicalReaction>
</comment>
<comment type="catalytic activity">
    <reaction evidence="24">
        <text>hexanoyl-[ACP] + malonyl-[ACP] + H(+) = 3-oxooctanoyl-[ACP] + holo-[ACP] + CO2</text>
        <dbReference type="Rhea" id="RHEA:41836"/>
        <dbReference type="Rhea" id="RHEA-COMP:9623"/>
        <dbReference type="Rhea" id="RHEA-COMP:9632"/>
        <dbReference type="Rhea" id="RHEA-COMP:9633"/>
        <dbReference type="Rhea" id="RHEA-COMP:9685"/>
        <dbReference type="ChEBI" id="CHEBI:15378"/>
        <dbReference type="ChEBI" id="CHEBI:16526"/>
        <dbReference type="ChEBI" id="CHEBI:64479"/>
        <dbReference type="ChEBI" id="CHEBI:78449"/>
        <dbReference type="ChEBI" id="CHEBI:78459"/>
        <dbReference type="ChEBI" id="CHEBI:78460"/>
    </reaction>
    <physiologicalReaction direction="left-to-right" evidence="24">
        <dbReference type="Rhea" id="RHEA:41837"/>
    </physiologicalReaction>
</comment>
<dbReference type="OrthoDB" id="9778690at2"/>
<comment type="catalytic activity">
    <reaction evidence="44">
        <text>(2E)-octadecenoyl-[ACP] + NADPH + H(+) = octadecanoyl-[ACP] + NADP(+)</text>
        <dbReference type="Rhea" id="RHEA:41928"/>
        <dbReference type="Rhea" id="RHEA-COMP:9655"/>
        <dbReference type="Rhea" id="RHEA-COMP:9656"/>
        <dbReference type="ChEBI" id="CHEBI:15378"/>
        <dbReference type="ChEBI" id="CHEBI:57783"/>
        <dbReference type="ChEBI" id="CHEBI:58349"/>
        <dbReference type="ChEBI" id="CHEBI:78489"/>
        <dbReference type="ChEBI" id="CHEBI:78495"/>
    </reaction>
    <physiologicalReaction direction="left-to-right" evidence="44">
        <dbReference type="Rhea" id="RHEA:41929"/>
    </physiologicalReaction>
</comment>
<dbReference type="PROSITE" id="PS50075">
    <property type="entry name" value="CARRIER"/>
    <property type="match status" value="1"/>
</dbReference>
<name>A0A1H9X6L5_9PSEU</name>
<evidence type="ECO:0000256" key="36">
    <source>
        <dbReference type="ARBA" id="ARBA00048289"/>
    </source>
</evidence>
<dbReference type="SUPFAM" id="SSF53901">
    <property type="entry name" value="Thiolase-like"/>
    <property type="match status" value="1"/>
</dbReference>
<evidence type="ECO:0000256" key="52">
    <source>
        <dbReference type="ARBA" id="ARBA00049533"/>
    </source>
</evidence>
<evidence type="ECO:0000256" key="14">
    <source>
        <dbReference type="ARBA" id="ARBA00023351"/>
    </source>
</evidence>
<dbReference type="PROSITE" id="PS00012">
    <property type="entry name" value="PHOSPHOPANTETHEINE"/>
    <property type="match status" value="1"/>
</dbReference>
<dbReference type="SMART" id="SM00823">
    <property type="entry name" value="PKS_PP"/>
    <property type="match status" value="1"/>
</dbReference>
<comment type="catalytic activity">
    <reaction evidence="42">
        <text>hexadecanoyl-[ACP] + H2O = hexadecanoate + holo-[ACP] + H(+)</text>
        <dbReference type="Rhea" id="RHEA:41932"/>
        <dbReference type="Rhea" id="RHEA-COMP:9652"/>
        <dbReference type="Rhea" id="RHEA-COMP:9685"/>
        <dbReference type="ChEBI" id="CHEBI:7896"/>
        <dbReference type="ChEBI" id="CHEBI:15377"/>
        <dbReference type="ChEBI" id="CHEBI:15378"/>
        <dbReference type="ChEBI" id="CHEBI:64479"/>
        <dbReference type="ChEBI" id="CHEBI:78483"/>
        <dbReference type="EC" id="3.1.2.14"/>
    </reaction>
    <physiologicalReaction direction="left-to-right" evidence="42">
        <dbReference type="Rhea" id="RHEA:41933"/>
    </physiologicalReaction>
</comment>
<comment type="catalytic activity">
    <reaction evidence="18">
        <text>(3R)-hydroxytetradecanoyl-[ACP] = (2E)-tetradecenoyl-[ACP] + H2O</text>
        <dbReference type="Rhea" id="RHEA:41892"/>
        <dbReference type="Rhea" id="RHEA-COMP:9646"/>
        <dbReference type="Rhea" id="RHEA-COMP:9647"/>
        <dbReference type="ChEBI" id="CHEBI:15377"/>
        <dbReference type="ChEBI" id="CHEBI:78474"/>
        <dbReference type="ChEBI" id="CHEBI:78475"/>
    </reaction>
    <physiologicalReaction direction="left-to-right" evidence="18">
        <dbReference type="Rhea" id="RHEA:41893"/>
    </physiologicalReaction>
</comment>
<dbReference type="InterPro" id="IPR049551">
    <property type="entry name" value="PKS_DH_C"/>
</dbReference>
<dbReference type="Pfam" id="PF00109">
    <property type="entry name" value="ketoacyl-synt"/>
    <property type="match status" value="1"/>
</dbReference>
<dbReference type="FunFam" id="3.40.366.10:FF:000002">
    <property type="entry name" value="Probable polyketide synthase 2"/>
    <property type="match status" value="1"/>
</dbReference>
<evidence type="ECO:0000256" key="13">
    <source>
        <dbReference type="ARBA" id="ARBA00023332"/>
    </source>
</evidence>
<comment type="catalytic activity">
    <reaction evidence="16">
        <text>(3R)-hydroxydecanoyl-[ACP] = (2E)-decenoyl-[ACP] + H2O</text>
        <dbReference type="Rhea" id="RHEA:41860"/>
        <dbReference type="Rhea" id="RHEA-COMP:9638"/>
        <dbReference type="Rhea" id="RHEA-COMP:9639"/>
        <dbReference type="ChEBI" id="CHEBI:15377"/>
        <dbReference type="ChEBI" id="CHEBI:78466"/>
        <dbReference type="ChEBI" id="CHEBI:78467"/>
    </reaction>
    <physiologicalReaction direction="left-to-right" evidence="16">
        <dbReference type="Rhea" id="RHEA:41861"/>
    </physiologicalReaction>
</comment>
<proteinExistence type="predicted"/>
<evidence type="ECO:0000256" key="35">
    <source>
        <dbReference type="ARBA" id="ARBA00048281"/>
    </source>
</evidence>
<comment type="catalytic activity">
    <reaction evidence="47">
        <text>3-oxododecanoyl-[ACP] + NADPH + H(+) = (3R)-hydroxydodecanoyl-[ACP] + NADP(+)</text>
        <dbReference type="Rhea" id="RHEA:41872"/>
        <dbReference type="Rhea" id="RHEA-COMP:9641"/>
        <dbReference type="Rhea" id="RHEA-COMP:9642"/>
        <dbReference type="ChEBI" id="CHEBI:15378"/>
        <dbReference type="ChEBI" id="CHEBI:57783"/>
        <dbReference type="ChEBI" id="CHEBI:58349"/>
        <dbReference type="ChEBI" id="CHEBI:78469"/>
        <dbReference type="ChEBI" id="CHEBI:78470"/>
    </reaction>
    <physiologicalReaction direction="left-to-right" evidence="47">
        <dbReference type="Rhea" id="RHEA:41873"/>
    </physiologicalReaction>
</comment>
<evidence type="ECO:0000256" key="49">
    <source>
        <dbReference type="ARBA" id="ARBA00049422"/>
    </source>
</evidence>
<keyword evidence="12" id="KW-0012">Acyltransferase</keyword>
<evidence type="ECO:0000259" key="54">
    <source>
        <dbReference type="PROSITE" id="PS50075"/>
    </source>
</evidence>
<dbReference type="GO" id="GO:0004312">
    <property type="term" value="F:fatty acid synthase activity"/>
    <property type="evidence" value="ECO:0007669"/>
    <property type="project" value="TreeGrafter"/>
</dbReference>
<dbReference type="GO" id="GO:0031177">
    <property type="term" value="F:phosphopantetheine binding"/>
    <property type="evidence" value="ECO:0007669"/>
    <property type="project" value="InterPro"/>
</dbReference>
<evidence type="ECO:0000256" key="2">
    <source>
        <dbReference type="ARBA" id="ARBA00004792"/>
    </source>
</evidence>
<keyword evidence="6" id="KW-0808">Transferase</keyword>
<dbReference type="SMART" id="SM00824">
    <property type="entry name" value="PKS_TE"/>
    <property type="match status" value="1"/>
</dbReference>
<keyword evidence="10" id="KW-0456">Lyase</keyword>
<dbReference type="CDD" id="cd08956">
    <property type="entry name" value="KR_3_FAS_SDR_x"/>
    <property type="match status" value="1"/>
</dbReference>
<dbReference type="InterPro" id="IPR050091">
    <property type="entry name" value="PKS_NRPS_Biosynth_Enz"/>
</dbReference>
<evidence type="ECO:0000256" key="12">
    <source>
        <dbReference type="ARBA" id="ARBA00023315"/>
    </source>
</evidence>
<dbReference type="SUPFAM" id="SSF52151">
    <property type="entry name" value="FabD/lysophospholipase-like"/>
    <property type="match status" value="1"/>
</dbReference>
<dbReference type="InterPro" id="IPR013154">
    <property type="entry name" value="ADH-like_N"/>
</dbReference>
<dbReference type="InterPro" id="IPR016035">
    <property type="entry name" value="Acyl_Trfase/lysoPLipase"/>
</dbReference>
<evidence type="ECO:0000256" key="20">
    <source>
        <dbReference type="ARBA" id="ARBA00023401"/>
    </source>
</evidence>
<dbReference type="GO" id="GO:0006633">
    <property type="term" value="P:fatty acid biosynthetic process"/>
    <property type="evidence" value="ECO:0007669"/>
    <property type="project" value="InterPro"/>
</dbReference>
<feature type="active site" description="Proton donor; for dehydratase activity" evidence="53">
    <location>
        <position position="1088"/>
    </location>
</feature>
<dbReference type="InterPro" id="IPR001031">
    <property type="entry name" value="Thioesterase"/>
</dbReference>
<dbReference type="InterPro" id="IPR020807">
    <property type="entry name" value="PKS_DH"/>
</dbReference>
<organism evidence="57 58">
    <name type="scientific">Lentzea albida</name>
    <dbReference type="NCBI Taxonomy" id="65499"/>
    <lineage>
        <taxon>Bacteria</taxon>
        <taxon>Bacillati</taxon>
        <taxon>Actinomycetota</taxon>
        <taxon>Actinomycetes</taxon>
        <taxon>Pseudonocardiales</taxon>
        <taxon>Pseudonocardiaceae</taxon>
        <taxon>Lentzea</taxon>
    </lineage>
</organism>
<evidence type="ECO:0000256" key="39">
    <source>
        <dbReference type="ARBA" id="ARBA00048571"/>
    </source>
</evidence>
<evidence type="ECO:0000256" key="26">
    <source>
        <dbReference type="ARBA" id="ARBA00047440"/>
    </source>
</evidence>
<dbReference type="SMART" id="SM00826">
    <property type="entry name" value="PKS_DH"/>
    <property type="match status" value="1"/>
</dbReference>
<dbReference type="Gene3D" id="3.30.70.3290">
    <property type="match status" value="1"/>
</dbReference>
<dbReference type="CDD" id="cd05195">
    <property type="entry name" value="enoyl_red"/>
    <property type="match status" value="1"/>
</dbReference>
<sequence>MSEQDKLVEYLKWVTADLHETRQRLEEAESGRYEPIAIVGMACRFPGGVRSADELWDLVVSGGDAMGPLPADRGWDLSLLAHDDAPATYHGGFLSGVAGFDAAFFGISPREALAMDPQQRLLLEVSWEAVEHAGIDPRSLRGSRTGVFVGTNGQDYAHAVLASEEDVEGHAGTGLAASVLSGRVAYTFGFEGPAMTVDTACSSSLVSLHLAMQALHRGECTLALAGGVTVMATPMNFAAFSRQGALSSDGRCKAFADAADGTGWGEGVGVLVVQRLSDALSAGHRVLAVVRGSAVNQDGASNGLSAPNGPAQQRVIRQALAGAGLSTRDVDVVEAHGTGTVLGDPIEAQALLATYGQDRDRPLLLGSVKSNIGHTQAAAGVAGVIKMVQALRHGTVPATLHVDAPSSHVDWSEGAVALVTEPTSWPEAGRPRRAGVSSFGVSGTNAHVVLEQAPATDQPAAQESPVTPWVVSAKSPQAVADAVDRLGGVGAARSDVAWSLLARPVFDHRAVLLATGDGITEAARGKVVPGADRPVLVFPGQGAQWRGMGRGLLETSAEFAESIAACEKALSPYVDWSLTEVLRGALELDEVDVVQPVSWAVMVSLAAVWRSHGVEPSAVLGHSQGEIAAACVAGVLSLEDGARIVAVRSQAIKRVLSGKGAMASVAASQEVVAERMGRLSLAAVNGPVSLVVSGEPGDVDEFVEGCRRDGIRAKRVPVDYASHSAQVEALADELRESLAGVTARQGEVPWLSTVIARWVDPAELDAEYWYDNLRGTVRLRDAVEVLVREGHGVFIECGPHPVLTTGVQDTLEAIGSTAAVLGTLRHDDDTPQRLLTSLAEAFVAGAGVDWRRVVPSGRLVDLPPYAFQHQRFWPGGAQSAGDVATAGLRAAAHPLLGAAVSVAGSDEVLLTGRLSLATHPWLADHRIGGVVLFPGTGFVELAIRAGDECGCGRVEELTLTTPLVLPESGAVHVQVRVGALDEDGRRELQIHSKHAEDDDWIQHAGGTVTAADDPAGFGSGSWPPPQEAVVADLADFYDGYAERGAEYGPSFRGVRAAWLDDGAVYAEITVPDQLADVPAYGMHPALFDAALHTAGLAGLEVRGGLPFSWEGVTLHASGASVLRVRMVKTGPASLSLSAVDVEGAPVVSVESLTMRAPGPVTAGRRDADSLLALGWIPAEEAPSGHHTWSIVGADRFDLGYVLQMRGESVVAYTSSLAGARADVVVVPVSGDDPAPATVRELTTRMLALLQEFLTDESFSRSRLLVVTSGAVAVRDGEPVTDLAASAVWGLVRSAQSENPGRFLLVDVDGDQASHAAVPGLVGLVGTGETQVVVRGGVAEVGRLMPLSSVGGALVPPAGVPWRLDSARKGSLDALELVPCPEVLEPLTGRQVRVRVRAAGLNFRDVLNALGMYPGDAGVFGAEAAGVVVDAGPEVVGVRPGDRVMGMFPGVFGLLAVTDERFVVKVPYGWSDETAASVPVAFLTAYHGLLDLAGLQAGERILVHAGAGGVGMAALQLAQHLGAEVFATASEGKWEVLRSLGVPDERIASSRTTEFEHRFQRVDVVLNALTGEFVDASLRLLGAGGRFLEMGKTDLRDPGDLPYVEYHPFDVGRVHPDHVQQMLTELVGLFERGVLRPLPVRTWDVRRAPEAFRFMSLAKHVGKVVLTVPCEWDPEGTVLITGGTGGLGSELARHLVLRGGMRHLLLTSRGGVAEPGLVEDLRAAGAAVEVVACDVADREAVAALLARIPAEHPLEVVVHAAGVLDDGVVQSLTPQRLDAVMKPKVDGAWHLHELTRDLSAFILFSSFAGVTGSSGQANYAAANVYLDSLAHQRRSEGLPAVSLAWPLWERATTMTGEILGSTVERRKSGGVPPISTEQGLALFDAATAADAALVVPFGLRRGSVAVRGEVPALLRGLVRTGRRAAASRTTTTLRDRLRDLGGEQRERALCDLVVEFAATLLGHADKDVVTPDSDFLGLGFDSLIAVELRNKLSEAVGVRLPSTVVFDTGTPGRLARWLDGELGEAAPAVRRSADTGSETVEGVFFAAMANGRLQEGLQMLKAVALTRPGFETPAELVELPQPVTLAEGPAPARLLCVSSPTVTGGVHQYARIAAHFRGKRTVQALPLPGFAPGESLPATAEAVSRVVAESVLHASDGEPFVLVGHSSGGSLAYAAAGVLESTWGILPEAVVLLDTLSITHGSGGASDFTDLTRVYLDESDTAVKVTSTRLSAMTHWFSKMADLEVRPTSAPVLLVRCAVPLMSDGEPLVRDEQAEPVVAGADVRVVETDHFALAMEDSGLTADVVDGWLTTVLG</sequence>
<evidence type="ECO:0000256" key="17">
    <source>
        <dbReference type="ARBA" id="ARBA00023394"/>
    </source>
</evidence>
<comment type="catalytic activity">
    <reaction evidence="37">
        <text>(2E)-octenoyl-[ACP] + NADPH + H(+) = octanoyl-[ACP] + NADP(+)</text>
        <dbReference type="Rhea" id="RHEA:41848"/>
        <dbReference type="Rhea" id="RHEA-COMP:9635"/>
        <dbReference type="Rhea" id="RHEA-COMP:9636"/>
        <dbReference type="ChEBI" id="CHEBI:15378"/>
        <dbReference type="ChEBI" id="CHEBI:57783"/>
        <dbReference type="ChEBI" id="CHEBI:58349"/>
        <dbReference type="ChEBI" id="CHEBI:78462"/>
        <dbReference type="ChEBI" id="CHEBI:78463"/>
    </reaction>
    <physiologicalReaction direction="left-to-right" evidence="37">
        <dbReference type="Rhea" id="RHEA:41849"/>
    </physiologicalReaction>
</comment>
<evidence type="ECO:0000256" key="4">
    <source>
        <dbReference type="ARBA" id="ARBA00022450"/>
    </source>
</evidence>
<dbReference type="Pfam" id="PF22953">
    <property type="entry name" value="SpnB_Rossmann"/>
    <property type="match status" value="1"/>
</dbReference>
<evidence type="ECO:0000256" key="24">
    <source>
        <dbReference type="ARBA" id="ARBA00047394"/>
    </source>
</evidence>
<evidence type="ECO:0000256" key="32">
    <source>
        <dbReference type="ARBA" id="ARBA00047953"/>
    </source>
</evidence>
<comment type="catalytic activity">
    <reaction evidence="20">
        <text>(3R)-hydroxyhexadecanoyl-[ACP] = (2E)-hexadecenoyl-[ACP] + H2O</text>
        <dbReference type="Rhea" id="RHEA:41908"/>
        <dbReference type="Rhea" id="RHEA-COMP:9650"/>
        <dbReference type="Rhea" id="RHEA-COMP:9651"/>
        <dbReference type="ChEBI" id="CHEBI:15377"/>
        <dbReference type="ChEBI" id="CHEBI:78480"/>
        <dbReference type="ChEBI" id="CHEBI:78481"/>
    </reaction>
    <physiologicalReaction direction="left-to-right" evidence="20">
        <dbReference type="Rhea" id="RHEA:41909"/>
    </physiologicalReaction>
</comment>
<evidence type="ECO:0000256" key="44">
    <source>
        <dbReference type="ARBA" id="ARBA00049019"/>
    </source>
</evidence>
<feature type="domain" description="Ketosynthase family 3 (KS3)" evidence="55">
    <location>
        <begin position="33"/>
        <end position="452"/>
    </location>
</feature>
<comment type="catalytic activity">
    <reaction evidence="34">
        <text>hexadecanoyl-[ACP] + malonyl-[ACP] + H(+) = 3-oxooctadecanoyl-[ACP] + holo-[ACP] + CO2</text>
        <dbReference type="Rhea" id="RHEA:41916"/>
        <dbReference type="Rhea" id="RHEA-COMP:9623"/>
        <dbReference type="Rhea" id="RHEA-COMP:9652"/>
        <dbReference type="Rhea" id="RHEA-COMP:9653"/>
        <dbReference type="Rhea" id="RHEA-COMP:9685"/>
        <dbReference type="ChEBI" id="CHEBI:15378"/>
        <dbReference type="ChEBI" id="CHEBI:16526"/>
        <dbReference type="ChEBI" id="CHEBI:64479"/>
        <dbReference type="ChEBI" id="CHEBI:78449"/>
        <dbReference type="ChEBI" id="CHEBI:78483"/>
        <dbReference type="ChEBI" id="CHEBI:78487"/>
    </reaction>
    <physiologicalReaction direction="left-to-right" evidence="34">
        <dbReference type="Rhea" id="RHEA:41917"/>
    </physiologicalReaction>
</comment>
<dbReference type="Pfam" id="PF08240">
    <property type="entry name" value="ADH_N"/>
    <property type="match status" value="1"/>
</dbReference>
<feature type="region of interest" description="N-terminal hotdog fold" evidence="53">
    <location>
        <begin position="893"/>
        <end position="1015"/>
    </location>
</feature>
<dbReference type="Proteomes" id="UP000199503">
    <property type="component" value="Unassembled WGS sequence"/>
</dbReference>
<dbReference type="RefSeq" id="WP_089927175.1">
    <property type="nucleotide sequence ID" value="NZ_FOFV01000028.1"/>
</dbReference>
<comment type="catalytic activity">
    <reaction evidence="45">
        <text>decanoyl-[ACP] + malonyl-[ACP] + H(+) = 3-oxododecanoyl-[ACP] + holo-[ACP] + CO2</text>
        <dbReference type="Rhea" id="RHEA:41868"/>
        <dbReference type="Rhea" id="RHEA-COMP:9623"/>
        <dbReference type="Rhea" id="RHEA-COMP:9640"/>
        <dbReference type="Rhea" id="RHEA-COMP:9641"/>
        <dbReference type="Rhea" id="RHEA-COMP:9685"/>
        <dbReference type="ChEBI" id="CHEBI:15378"/>
        <dbReference type="ChEBI" id="CHEBI:16526"/>
        <dbReference type="ChEBI" id="CHEBI:64479"/>
        <dbReference type="ChEBI" id="CHEBI:78449"/>
        <dbReference type="ChEBI" id="CHEBI:78468"/>
        <dbReference type="ChEBI" id="CHEBI:78469"/>
    </reaction>
    <physiologicalReaction direction="left-to-right" evidence="45">
        <dbReference type="Rhea" id="RHEA:41869"/>
    </physiologicalReaction>
</comment>
<dbReference type="Pfam" id="PF14765">
    <property type="entry name" value="PS-DH"/>
    <property type="match status" value="1"/>
</dbReference>
<dbReference type="CDD" id="cd00833">
    <property type="entry name" value="PKS"/>
    <property type="match status" value="1"/>
</dbReference>
<dbReference type="PROSITE" id="PS52004">
    <property type="entry name" value="KS3_2"/>
    <property type="match status" value="1"/>
</dbReference>
<dbReference type="Pfam" id="PF21089">
    <property type="entry name" value="PKS_DH_N"/>
    <property type="match status" value="1"/>
</dbReference>
<evidence type="ECO:0000256" key="19">
    <source>
        <dbReference type="ARBA" id="ARBA00023399"/>
    </source>
</evidence>
<dbReference type="InterPro" id="IPR029058">
    <property type="entry name" value="AB_hydrolase_fold"/>
</dbReference>
<dbReference type="InterPro" id="IPR036291">
    <property type="entry name" value="NAD(P)-bd_dom_sf"/>
</dbReference>
<keyword evidence="9" id="KW-0045">Antibiotic biosynthesis</keyword>
<dbReference type="InterPro" id="IPR013968">
    <property type="entry name" value="PKS_KR"/>
</dbReference>
<dbReference type="PANTHER" id="PTHR43775">
    <property type="entry name" value="FATTY ACID SYNTHASE"/>
    <property type="match status" value="1"/>
</dbReference>
<gene>
    <name evidence="57" type="ORF">SAMN04488000_12845</name>
</gene>
<comment type="cofactor">
    <cofactor evidence="1">
        <name>pantetheine 4'-phosphate</name>
        <dbReference type="ChEBI" id="CHEBI:47942"/>
    </cofactor>
</comment>
<keyword evidence="7" id="KW-0702">S-nitrosylation</keyword>
<dbReference type="InterPro" id="IPR042104">
    <property type="entry name" value="PKS_dehydratase_sf"/>
</dbReference>
<dbReference type="SMART" id="SM00827">
    <property type="entry name" value="PKS_AT"/>
    <property type="match status" value="1"/>
</dbReference>
<feature type="domain" description="Carrier" evidence="54">
    <location>
        <begin position="1942"/>
        <end position="2021"/>
    </location>
</feature>
<feature type="region of interest" description="C-terminal hotdog fold" evidence="53">
    <location>
        <begin position="1028"/>
        <end position="1163"/>
    </location>
</feature>
<comment type="catalytic activity">
    <reaction evidence="29">
        <text>dodecanoyl-[ACP] + malonyl-[ACP] + H(+) = 3-oxotetradecanoyl-[ACP] + holo-[ACP] + CO2</text>
        <dbReference type="Rhea" id="RHEA:41884"/>
        <dbReference type="Rhea" id="RHEA-COMP:9623"/>
        <dbReference type="Rhea" id="RHEA-COMP:9644"/>
        <dbReference type="Rhea" id="RHEA-COMP:9645"/>
        <dbReference type="Rhea" id="RHEA-COMP:9685"/>
        <dbReference type="ChEBI" id="CHEBI:15378"/>
        <dbReference type="ChEBI" id="CHEBI:16526"/>
        <dbReference type="ChEBI" id="CHEBI:64479"/>
        <dbReference type="ChEBI" id="CHEBI:65264"/>
        <dbReference type="ChEBI" id="CHEBI:78449"/>
        <dbReference type="ChEBI" id="CHEBI:78473"/>
    </reaction>
    <physiologicalReaction direction="left-to-right" evidence="29">
        <dbReference type="Rhea" id="RHEA:41885"/>
    </physiologicalReaction>
</comment>
<comment type="catalytic activity">
    <reaction evidence="31">
        <text>(2E)-hexenoyl-[ACP] + NADPH + H(+) = hexanoyl-[ACP] + NADP(+)</text>
        <dbReference type="Rhea" id="RHEA:41832"/>
        <dbReference type="Rhea" id="RHEA-COMP:9631"/>
        <dbReference type="Rhea" id="RHEA-COMP:9632"/>
        <dbReference type="ChEBI" id="CHEBI:15378"/>
        <dbReference type="ChEBI" id="CHEBI:57783"/>
        <dbReference type="ChEBI" id="CHEBI:58349"/>
        <dbReference type="ChEBI" id="CHEBI:78458"/>
        <dbReference type="ChEBI" id="CHEBI:78459"/>
    </reaction>
    <physiologicalReaction direction="left-to-right" evidence="31">
        <dbReference type="Rhea" id="RHEA:41833"/>
    </physiologicalReaction>
</comment>
<dbReference type="InterPro" id="IPR016039">
    <property type="entry name" value="Thiolase-like"/>
</dbReference>
<evidence type="ECO:0000256" key="15">
    <source>
        <dbReference type="ARBA" id="ARBA00023373"/>
    </source>
</evidence>
<dbReference type="SUPFAM" id="SSF51735">
    <property type="entry name" value="NAD(P)-binding Rossmann-fold domains"/>
    <property type="match status" value="3"/>
</dbReference>
<dbReference type="GO" id="GO:0033068">
    <property type="term" value="P:macrolide biosynthetic process"/>
    <property type="evidence" value="ECO:0007669"/>
    <property type="project" value="UniProtKB-ARBA"/>
</dbReference>
<evidence type="ECO:0000256" key="37">
    <source>
        <dbReference type="ARBA" id="ARBA00048420"/>
    </source>
</evidence>
<comment type="catalytic activity">
    <reaction evidence="35">
        <text>(2E)-dodecenoyl-[ACP] + NADPH + H(+) = dodecanoyl-[ACP] + NADP(+)</text>
        <dbReference type="Rhea" id="RHEA:41880"/>
        <dbReference type="Rhea" id="RHEA-COMP:9643"/>
        <dbReference type="Rhea" id="RHEA-COMP:9644"/>
        <dbReference type="ChEBI" id="CHEBI:15378"/>
        <dbReference type="ChEBI" id="CHEBI:57783"/>
        <dbReference type="ChEBI" id="CHEBI:58349"/>
        <dbReference type="ChEBI" id="CHEBI:65264"/>
        <dbReference type="ChEBI" id="CHEBI:78472"/>
    </reaction>
    <physiologicalReaction direction="left-to-right" evidence="35">
        <dbReference type="Rhea" id="RHEA:41881"/>
    </physiologicalReaction>
</comment>
<evidence type="ECO:0000256" key="9">
    <source>
        <dbReference type="ARBA" id="ARBA00023194"/>
    </source>
</evidence>
<dbReference type="GO" id="GO:0019171">
    <property type="term" value="F:(3R)-hydroxyacyl-[acyl-carrier-protein] dehydratase activity"/>
    <property type="evidence" value="ECO:0007669"/>
    <property type="project" value="UniProtKB-EC"/>
</dbReference>
<comment type="catalytic activity">
    <reaction evidence="43">
        <text>3-oxotetradecanoyl-[ACP] + NADPH + H(+) = (3R)-hydroxytetradecanoyl-[ACP] + NADP(+)</text>
        <dbReference type="Rhea" id="RHEA:41888"/>
        <dbReference type="Rhea" id="RHEA-COMP:9645"/>
        <dbReference type="Rhea" id="RHEA-COMP:9646"/>
        <dbReference type="ChEBI" id="CHEBI:15378"/>
        <dbReference type="ChEBI" id="CHEBI:57783"/>
        <dbReference type="ChEBI" id="CHEBI:58349"/>
        <dbReference type="ChEBI" id="CHEBI:78473"/>
        <dbReference type="ChEBI" id="CHEBI:78474"/>
    </reaction>
    <physiologicalReaction direction="left-to-right" evidence="43">
        <dbReference type="Rhea" id="RHEA:41889"/>
    </physiologicalReaction>
</comment>
<keyword evidence="58" id="KW-1185">Reference proteome</keyword>
<dbReference type="Gene3D" id="3.40.50.720">
    <property type="entry name" value="NAD(P)-binding Rossmann-like Domain"/>
    <property type="match status" value="1"/>
</dbReference>
<keyword evidence="8" id="KW-0663">Pyridoxal phosphate</keyword>
<comment type="catalytic activity">
    <reaction evidence="25">
        <text>a (3R)-hydroxyacyl-[ACP] + NADP(+) = a 3-oxoacyl-[ACP] + NADPH + H(+)</text>
        <dbReference type="Rhea" id="RHEA:17397"/>
        <dbReference type="Rhea" id="RHEA-COMP:9916"/>
        <dbReference type="Rhea" id="RHEA-COMP:9945"/>
        <dbReference type="ChEBI" id="CHEBI:15378"/>
        <dbReference type="ChEBI" id="CHEBI:57783"/>
        <dbReference type="ChEBI" id="CHEBI:58349"/>
        <dbReference type="ChEBI" id="CHEBI:78776"/>
        <dbReference type="ChEBI" id="CHEBI:78827"/>
        <dbReference type="EC" id="1.1.1.100"/>
    </reaction>
    <physiologicalReaction direction="right-to-left" evidence="25">
        <dbReference type="Rhea" id="RHEA:17399"/>
    </physiologicalReaction>
</comment>
<feature type="active site" description="Proton acceptor; for dehydratase activity" evidence="53">
    <location>
        <position position="925"/>
    </location>
</feature>
<comment type="catalytic activity">
    <reaction evidence="48">
        <text>3-oxohexadecanoyl-[ACP] + NADPH + H(+) = (3R)-hydroxyhexadecanoyl-[ACP] + NADP(+)</text>
        <dbReference type="Rhea" id="RHEA:41904"/>
        <dbReference type="Rhea" id="RHEA-COMP:9649"/>
        <dbReference type="Rhea" id="RHEA-COMP:9650"/>
        <dbReference type="ChEBI" id="CHEBI:15378"/>
        <dbReference type="ChEBI" id="CHEBI:57783"/>
        <dbReference type="ChEBI" id="CHEBI:58349"/>
        <dbReference type="ChEBI" id="CHEBI:78478"/>
        <dbReference type="ChEBI" id="CHEBI:78480"/>
    </reaction>
    <physiologicalReaction direction="left-to-right" evidence="48">
        <dbReference type="Rhea" id="RHEA:41905"/>
    </physiologicalReaction>
</comment>
<dbReference type="SUPFAM" id="SSF55048">
    <property type="entry name" value="Probable ACP-binding domain of malonyl-CoA ACP transacylase"/>
    <property type="match status" value="1"/>
</dbReference>
<dbReference type="FunFam" id="3.40.47.10:FF:000019">
    <property type="entry name" value="Polyketide synthase type I"/>
    <property type="match status" value="1"/>
</dbReference>
<dbReference type="InterPro" id="IPR016036">
    <property type="entry name" value="Malonyl_transacylase_ACP-bd"/>
</dbReference>
<dbReference type="InterPro" id="IPR006162">
    <property type="entry name" value="Ppantetheine_attach_site"/>
</dbReference>
<dbReference type="InterPro" id="IPR020802">
    <property type="entry name" value="TesA-like"/>
</dbReference>
<comment type="catalytic activity">
    <reaction evidence="17">
        <text>a (3R)-hydroxyacyl-[ACP] = a (2E)-enoyl-[ACP] + H2O</text>
        <dbReference type="Rhea" id="RHEA:13097"/>
        <dbReference type="Rhea" id="RHEA-COMP:9925"/>
        <dbReference type="Rhea" id="RHEA-COMP:9945"/>
        <dbReference type="ChEBI" id="CHEBI:15377"/>
        <dbReference type="ChEBI" id="CHEBI:78784"/>
        <dbReference type="ChEBI" id="CHEBI:78827"/>
        <dbReference type="EC" id="4.2.1.59"/>
    </reaction>
    <physiologicalReaction direction="left-to-right" evidence="17">
        <dbReference type="Rhea" id="RHEA:13098"/>
    </physiologicalReaction>
</comment>
<comment type="catalytic activity">
    <reaction evidence="46">
        <text>(2E)-tetradecenoyl-[ACP] + NADPH + H(+) = tetradecanoyl-[ACP] + NADP(+)</text>
        <dbReference type="Rhea" id="RHEA:41896"/>
        <dbReference type="Rhea" id="RHEA-COMP:9647"/>
        <dbReference type="Rhea" id="RHEA-COMP:9648"/>
        <dbReference type="ChEBI" id="CHEBI:15378"/>
        <dbReference type="ChEBI" id="CHEBI:57783"/>
        <dbReference type="ChEBI" id="CHEBI:58349"/>
        <dbReference type="ChEBI" id="CHEBI:78475"/>
        <dbReference type="ChEBI" id="CHEBI:78477"/>
    </reaction>
    <physiologicalReaction direction="left-to-right" evidence="46">
        <dbReference type="Rhea" id="RHEA:41897"/>
    </physiologicalReaction>
</comment>
<evidence type="ECO:0000256" key="48">
    <source>
        <dbReference type="ARBA" id="ARBA00049414"/>
    </source>
</evidence>
<comment type="catalytic activity">
    <reaction evidence="27">
        <text>tetradecanoyl-[ACP] + malonyl-[ACP] + H(+) = 3-oxohexadecanoyl-[ACP] + holo-[ACP] + CO2</text>
        <dbReference type="Rhea" id="RHEA:41900"/>
        <dbReference type="Rhea" id="RHEA-COMP:9623"/>
        <dbReference type="Rhea" id="RHEA-COMP:9648"/>
        <dbReference type="Rhea" id="RHEA-COMP:9649"/>
        <dbReference type="Rhea" id="RHEA-COMP:9685"/>
        <dbReference type="ChEBI" id="CHEBI:15378"/>
        <dbReference type="ChEBI" id="CHEBI:16526"/>
        <dbReference type="ChEBI" id="CHEBI:64479"/>
        <dbReference type="ChEBI" id="CHEBI:78449"/>
        <dbReference type="ChEBI" id="CHEBI:78477"/>
        <dbReference type="ChEBI" id="CHEBI:78478"/>
    </reaction>
    <physiologicalReaction direction="left-to-right" evidence="27">
        <dbReference type="Rhea" id="RHEA:41901"/>
    </physiologicalReaction>
</comment>
<dbReference type="InterPro" id="IPR014043">
    <property type="entry name" value="Acyl_transferase_dom"/>
</dbReference>
<dbReference type="Gene3D" id="3.40.50.1820">
    <property type="entry name" value="alpha/beta hydrolase"/>
    <property type="match status" value="1"/>
</dbReference>
<dbReference type="EMBL" id="FOFV01000028">
    <property type="protein sequence ID" value="SES41701.1"/>
    <property type="molecule type" value="Genomic_DNA"/>
</dbReference>
<dbReference type="PROSITE" id="PS52019">
    <property type="entry name" value="PKS_MFAS_DH"/>
    <property type="match status" value="1"/>
</dbReference>
<evidence type="ECO:0000256" key="11">
    <source>
        <dbReference type="ARBA" id="ARBA00023268"/>
    </source>
</evidence>
<dbReference type="InterPro" id="IPR020841">
    <property type="entry name" value="PKS_Beta-ketoAc_synthase_dom"/>
</dbReference>
<evidence type="ECO:0000256" key="51">
    <source>
        <dbReference type="ARBA" id="ARBA00049521"/>
    </source>
</evidence>
<dbReference type="InterPro" id="IPR018201">
    <property type="entry name" value="Ketoacyl_synth_AS"/>
</dbReference>
<evidence type="ECO:0000256" key="53">
    <source>
        <dbReference type="PROSITE-ProRule" id="PRU01363"/>
    </source>
</evidence>
<keyword evidence="5" id="KW-0597">Phosphoprotein</keyword>
<evidence type="ECO:0000256" key="27">
    <source>
        <dbReference type="ARBA" id="ARBA00047451"/>
    </source>
</evidence>
<comment type="catalytic activity">
    <reaction evidence="28">
        <text>(2E)-butenoyl-[ACP] + NADPH + H(+) = butanoyl-[ACP] + NADP(+)</text>
        <dbReference type="Rhea" id="RHEA:41812"/>
        <dbReference type="Rhea" id="RHEA-COMP:9627"/>
        <dbReference type="Rhea" id="RHEA-COMP:9628"/>
        <dbReference type="ChEBI" id="CHEBI:15378"/>
        <dbReference type="ChEBI" id="CHEBI:57783"/>
        <dbReference type="ChEBI" id="CHEBI:58349"/>
        <dbReference type="ChEBI" id="CHEBI:78453"/>
        <dbReference type="ChEBI" id="CHEBI:78454"/>
    </reaction>
    <physiologicalReaction direction="left-to-right" evidence="28">
        <dbReference type="Rhea" id="RHEA:41813"/>
    </physiologicalReaction>
</comment>
<dbReference type="Pfam" id="PF00975">
    <property type="entry name" value="Thioesterase"/>
    <property type="match status" value="1"/>
</dbReference>
<dbReference type="Gene3D" id="3.40.50.11460">
    <property type="match status" value="1"/>
</dbReference>
<evidence type="ECO:0000313" key="57">
    <source>
        <dbReference type="EMBL" id="SES41701.1"/>
    </source>
</evidence>
<dbReference type="Gene3D" id="3.40.47.10">
    <property type="match status" value="1"/>
</dbReference>
<evidence type="ECO:0000256" key="38">
    <source>
        <dbReference type="ARBA" id="ARBA00048506"/>
    </source>
</evidence>
<comment type="pathway">
    <text evidence="2">Antibiotic biosynthesis.</text>
</comment>
<comment type="catalytic activity">
    <reaction evidence="38">
        <text>a fatty acyl-[ACP] + malonyl-[ACP] + H(+) = a 3-oxoacyl-[ACP] + holo-[ACP] + CO2</text>
        <dbReference type="Rhea" id="RHEA:22836"/>
        <dbReference type="Rhea" id="RHEA-COMP:9623"/>
        <dbReference type="Rhea" id="RHEA-COMP:9685"/>
        <dbReference type="Rhea" id="RHEA-COMP:9916"/>
        <dbReference type="Rhea" id="RHEA-COMP:14125"/>
        <dbReference type="ChEBI" id="CHEBI:15378"/>
        <dbReference type="ChEBI" id="CHEBI:16526"/>
        <dbReference type="ChEBI" id="CHEBI:64479"/>
        <dbReference type="ChEBI" id="CHEBI:78449"/>
        <dbReference type="ChEBI" id="CHEBI:78776"/>
        <dbReference type="ChEBI" id="CHEBI:138651"/>
        <dbReference type="EC" id="2.3.1.41"/>
    </reaction>
    <physiologicalReaction direction="left-to-right" evidence="38">
        <dbReference type="Rhea" id="RHEA:22837"/>
    </physiologicalReaction>
</comment>
<feature type="domain" description="PKS/mFAS DH" evidence="56">
    <location>
        <begin position="893"/>
        <end position="1163"/>
    </location>
</feature>
<evidence type="ECO:0000256" key="22">
    <source>
        <dbReference type="ARBA" id="ARBA00023442"/>
    </source>
</evidence>
<evidence type="ECO:0000256" key="42">
    <source>
        <dbReference type="ARBA" id="ARBA00048704"/>
    </source>
</evidence>
<evidence type="ECO:0000256" key="50">
    <source>
        <dbReference type="ARBA" id="ARBA00049449"/>
    </source>
</evidence>
<evidence type="ECO:0000256" key="3">
    <source>
        <dbReference type="ARBA" id="ARBA00005189"/>
    </source>
</evidence>
<evidence type="ECO:0000256" key="30">
    <source>
        <dbReference type="ARBA" id="ARBA00047810"/>
    </source>
</evidence>
<dbReference type="GO" id="GO:0016297">
    <property type="term" value="F:fatty acyl-[ACP] hydrolase activity"/>
    <property type="evidence" value="ECO:0007669"/>
    <property type="project" value="UniProtKB-EC"/>
</dbReference>
<comment type="function">
    <text evidence="22">Fatty acid synthetase is a multifunctional enzyme that catalyzes the de novo biosynthesis of long-chain saturated fatty acids starting from acetyl-CoA and malonyl-CoA in the presence of NADPH. This multifunctional protein contains 7 catalytic activities and a site for the binding of the prosthetic group 4'-phosphopantetheine of the acyl carrier protein ([ACP]) domain.</text>
</comment>
<comment type="catalytic activity">
    <reaction evidence="49">
        <text>3-oxooctanoyl-[ACP] + NADPH + H(+) = (3R)-hydroxyoctanoyl-[ACP] + NADP(+)</text>
        <dbReference type="Rhea" id="RHEA:41840"/>
        <dbReference type="Rhea" id="RHEA-COMP:9633"/>
        <dbReference type="Rhea" id="RHEA-COMP:9634"/>
        <dbReference type="ChEBI" id="CHEBI:15378"/>
        <dbReference type="ChEBI" id="CHEBI:57783"/>
        <dbReference type="ChEBI" id="CHEBI:58349"/>
        <dbReference type="ChEBI" id="CHEBI:78460"/>
        <dbReference type="ChEBI" id="CHEBI:78461"/>
    </reaction>
    <physiologicalReaction direction="left-to-right" evidence="49">
        <dbReference type="Rhea" id="RHEA:41841"/>
    </physiologicalReaction>
</comment>